<evidence type="ECO:0000256" key="1">
    <source>
        <dbReference type="SAM" id="MobiDB-lite"/>
    </source>
</evidence>
<evidence type="ECO:0000313" key="3">
    <source>
        <dbReference type="EMBL" id="CAK0887853.1"/>
    </source>
</evidence>
<feature type="region of interest" description="Disordered" evidence="1">
    <location>
        <begin position="212"/>
        <end position="244"/>
    </location>
</feature>
<accession>A0ABN9WML0</accession>
<evidence type="ECO:0000313" key="4">
    <source>
        <dbReference type="Proteomes" id="UP001189429"/>
    </source>
</evidence>
<feature type="chain" id="PRO_5046963862" evidence="2">
    <location>
        <begin position="17"/>
        <end position="343"/>
    </location>
</feature>
<keyword evidence="4" id="KW-1185">Reference proteome</keyword>
<reference evidence="3" key="1">
    <citation type="submission" date="2023-10" db="EMBL/GenBank/DDBJ databases">
        <authorList>
            <person name="Chen Y."/>
            <person name="Shah S."/>
            <person name="Dougan E. K."/>
            <person name="Thang M."/>
            <person name="Chan C."/>
        </authorList>
    </citation>
    <scope>NUCLEOTIDE SEQUENCE [LARGE SCALE GENOMIC DNA]</scope>
</reference>
<keyword evidence="2" id="KW-0732">Signal</keyword>
<dbReference type="EMBL" id="CAUYUJ010018993">
    <property type="protein sequence ID" value="CAK0887853.1"/>
    <property type="molecule type" value="Genomic_DNA"/>
</dbReference>
<organism evidence="3 4">
    <name type="scientific">Prorocentrum cordatum</name>
    <dbReference type="NCBI Taxonomy" id="2364126"/>
    <lineage>
        <taxon>Eukaryota</taxon>
        <taxon>Sar</taxon>
        <taxon>Alveolata</taxon>
        <taxon>Dinophyceae</taxon>
        <taxon>Prorocentrales</taxon>
        <taxon>Prorocentraceae</taxon>
        <taxon>Prorocentrum</taxon>
    </lineage>
</organism>
<dbReference type="Proteomes" id="UP001189429">
    <property type="component" value="Unassembled WGS sequence"/>
</dbReference>
<feature type="signal peptide" evidence="2">
    <location>
        <begin position="1"/>
        <end position="16"/>
    </location>
</feature>
<name>A0ABN9WML0_9DINO</name>
<protein>
    <submittedName>
        <fullName evidence="3">Uncharacterized protein</fullName>
    </submittedName>
</protein>
<sequence length="343" mass="37232">MCSPFLFFLVLESLQCLPRGQCWAGYGKSCVGRGGRPSTITVQGAQRIMHGEVRVLQNMSGWKIRGLFQLGELTSSPERGGEGSADRCRRWCYSDIGCQYWQYGPGGCWVDSPLFSTQHGTRAGNVVQDVKLAFDSMGHEELTHTLLHMGVSHGVVGLLLQGRAAAGWQYPLTTDGGATNTGYEAEHMRWAARARAAGRSYVPKAASEAAEKASARASEDGSDEGTGVACRSSPRISSNEHAAATERRRQLAKRTLRHSVFFHFHVLFSSLLDAVCVQSALLSDSGRSAPVERDRTSWRGVLHYALVSAIPVAFCVQLALLKEISATFQSLALARSASGHLCR</sequence>
<proteinExistence type="predicted"/>
<evidence type="ECO:0000256" key="2">
    <source>
        <dbReference type="SAM" id="SignalP"/>
    </source>
</evidence>
<gene>
    <name evidence="3" type="ORF">PCOR1329_LOCUS68800</name>
</gene>
<comment type="caution">
    <text evidence="3">The sequence shown here is derived from an EMBL/GenBank/DDBJ whole genome shotgun (WGS) entry which is preliminary data.</text>
</comment>